<comment type="caution">
    <text evidence="1">The sequence shown here is derived from an EMBL/GenBank/DDBJ whole genome shotgun (WGS) entry which is preliminary data.</text>
</comment>
<accession>A0ABQ2YPK8</accession>
<evidence type="ECO:0008006" key="3">
    <source>
        <dbReference type="Google" id="ProtNLM"/>
    </source>
</evidence>
<dbReference type="Pfam" id="PF25675">
    <property type="entry name" value="Phage_nozzle"/>
    <property type="match status" value="1"/>
</dbReference>
<dbReference type="Proteomes" id="UP000653056">
    <property type="component" value="Unassembled WGS sequence"/>
</dbReference>
<dbReference type="InterPro" id="IPR058003">
    <property type="entry name" value="Phage_gp12"/>
</dbReference>
<organism evidence="1 2">
    <name type="scientific">Litchfieldella qijiaojingensis</name>
    <dbReference type="NCBI Taxonomy" id="980347"/>
    <lineage>
        <taxon>Bacteria</taxon>
        <taxon>Pseudomonadati</taxon>
        <taxon>Pseudomonadota</taxon>
        <taxon>Gammaproteobacteria</taxon>
        <taxon>Oceanospirillales</taxon>
        <taxon>Halomonadaceae</taxon>
        <taxon>Litchfieldella</taxon>
    </lineage>
</organism>
<sequence length="784" mass="86247">MSLITSSIPNLVNGVSQQPKSLRLASQGELQENGLSSIAEGLRKRPAFRHVAKMLGTQIGNAYVHVINRDKSERYVVTIYDGDIRVFDIYGYEMVVNKPDGVGYLSSSTPSEDFDTITVADYTFIVNKTVTAAKSSTLSPTRDNEAMIWIKQGAYGATYTATVNGTTASYTTPDGGSSADSTKIATDYIASQLEADLDAAFGTAYTIYTVGSVIYIKRSSGSVTVSSEDSLGNTAIQAIGEKIQRFSELPATAVEGFEVEVTGDQSSNFDNYYVKYQDGVWVETIKQGQEIGLDTSTMPHALVREADGTFTFREITWEDRKVGDLNSNPFPSYIGMNISGVFFHRNRLGVISGENVVMSKAGDFFNFFRGTATQVLDDDPIDVGVSHVKVSILRHAVPFNETLLLFSDQTQFQLGRANILTPDTVSINQTTEYETSLRAKPGAAGRFVYFMVNRGGSSGVMEYYVDKSTEVQEAADVTGHVPEYIPGDVFKIASSSNEDALVILSEQEQNAAYVYRYYWSDQEKIQASWSKWTIPEGDRILNAEFIESDLYAVIERDDGVYLEVASFEPGYKSPGMPSAVHLDRLLDETQVSSLTFDGTDTTFTLPYKIGSGQELVVVAGDGGNIKKGVVLKSSVDNSGTETVVTVSGKDLTSEAFFVGTRYTFRYRFSQLALRESSDGGGQSTVNSGRTQVRKMNLQFSEAGYFKIEVTPFRRQTYEYVFSGRVLGSARNLIGDISIEDGTFPFPIMARNTEVTIDITNDSYLPASFLSAEWEAYFTTRSKRI</sequence>
<evidence type="ECO:0000313" key="1">
    <source>
        <dbReference type="EMBL" id="GGX91183.1"/>
    </source>
</evidence>
<name>A0ABQ2YPK8_9GAMM</name>
<proteinExistence type="predicted"/>
<keyword evidence="2" id="KW-1185">Reference proteome</keyword>
<gene>
    <name evidence="1" type="ORF">GCM10007160_18340</name>
</gene>
<reference evidence="2" key="1">
    <citation type="journal article" date="2019" name="Int. J. Syst. Evol. Microbiol.">
        <title>The Global Catalogue of Microorganisms (GCM) 10K type strain sequencing project: providing services to taxonomists for standard genome sequencing and annotation.</title>
        <authorList>
            <consortium name="The Broad Institute Genomics Platform"/>
            <consortium name="The Broad Institute Genome Sequencing Center for Infectious Disease"/>
            <person name="Wu L."/>
            <person name="Ma J."/>
        </authorList>
    </citation>
    <scope>NUCLEOTIDE SEQUENCE [LARGE SCALE GENOMIC DNA]</scope>
    <source>
        <strain evidence="2">KCTC 22228</strain>
    </source>
</reference>
<dbReference type="EMBL" id="BMXS01000007">
    <property type="protein sequence ID" value="GGX91183.1"/>
    <property type="molecule type" value="Genomic_DNA"/>
</dbReference>
<evidence type="ECO:0000313" key="2">
    <source>
        <dbReference type="Proteomes" id="UP000653056"/>
    </source>
</evidence>
<protein>
    <recommendedName>
        <fullName evidence="3">Tail tubular protein B</fullName>
    </recommendedName>
</protein>